<dbReference type="WBParaSite" id="nRc.2.0.1.t46019-RA">
    <property type="protein sequence ID" value="nRc.2.0.1.t46019-RA"/>
    <property type="gene ID" value="nRc.2.0.1.g46019"/>
</dbReference>
<dbReference type="Proteomes" id="UP000887565">
    <property type="component" value="Unplaced"/>
</dbReference>
<protein>
    <submittedName>
        <fullName evidence="2">DNA-directed RNA polymerase</fullName>
    </submittedName>
</protein>
<evidence type="ECO:0000313" key="2">
    <source>
        <dbReference type="WBParaSite" id="nRc.2.0.1.t46019-RA"/>
    </source>
</evidence>
<reference evidence="2" key="1">
    <citation type="submission" date="2022-11" db="UniProtKB">
        <authorList>
            <consortium name="WormBaseParasite"/>
        </authorList>
    </citation>
    <scope>IDENTIFICATION</scope>
</reference>
<proteinExistence type="predicted"/>
<name>A0A915L4M9_ROMCU</name>
<evidence type="ECO:0000313" key="1">
    <source>
        <dbReference type="Proteomes" id="UP000887565"/>
    </source>
</evidence>
<sequence length="84" mass="9475">MHKIIERGENDHKILSHNPNLLESNYLYYIGLMIGHLMRNSEPIIDISSLDDDNEIALSKLITDVGISANLIHKQTSKGFLTSN</sequence>
<accession>A0A915L4M9</accession>
<dbReference type="AlphaFoldDB" id="A0A915L4M9"/>
<keyword evidence="1" id="KW-1185">Reference proteome</keyword>
<organism evidence="1 2">
    <name type="scientific">Romanomermis culicivorax</name>
    <name type="common">Nematode worm</name>
    <dbReference type="NCBI Taxonomy" id="13658"/>
    <lineage>
        <taxon>Eukaryota</taxon>
        <taxon>Metazoa</taxon>
        <taxon>Ecdysozoa</taxon>
        <taxon>Nematoda</taxon>
        <taxon>Enoplea</taxon>
        <taxon>Dorylaimia</taxon>
        <taxon>Mermithida</taxon>
        <taxon>Mermithoidea</taxon>
        <taxon>Mermithidae</taxon>
        <taxon>Romanomermis</taxon>
    </lineage>
</organism>